<dbReference type="eggNOG" id="arCOG03008">
    <property type="taxonomic scope" value="Archaea"/>
</dbReference>
<dbReference type="InterPro" id="IPR011051">
    <property type="entry name" value="RmlC_Cupin_sf"/>
</dbReference>
<evidence type="ECO:0000313" key="2">
    <source>
        <dbReference type="EMBL" id="CAI49875.1"/>
    </source>
</evidence>
<dbReference type="Pfam" id="PF07883">
    <property type="entry name" value="Cupin_2"/>
    <property type="match status" value="1"/>
</dbReference>
<protein>
    <submittedName>
        <fullName evidence="2">Cupin 2 barrel domain protein</fullName>
    </submittedName>
</protein>
<sequence length="113" mass="12371">MTHVSATDLLDELDDKQGNAVEVLDEDSLTVEIARHTAGEATPKNPHTEDELYYVVSGSGKIRVGDDVHSVESGDTVFVEQGLEHDFFDIGEDLVTLIVFADSSNPTSYSMRE</sequence>
<dbReference type="RefSeq" id="WP_011323495.1">
    <property type="nucleotide sequence ID" value="NC_007426.1"/>
</dbReference>
<dbReference type="KEGG" id="nph:NP_3568A"/>
<accession>A0A1U7EXG7</accession>
<dbReference type="GeneID" id="3701810"/>
<dbReference type="EMBL" id="CR936257">
    <property type="protein sequence ID" value="CAI49875.1"/>
    <property type="molecule type" value="Genomic_DNA"/>
</dbReference>
<dbReference type="SUPFAM" id="SSF51182">
    <property type="entry name" value="RmlC-like cupins"/>
    <property type="match status" value="1"/>
</dbReference>
<keyword evidence="3" id="KW-1185">Reference proteome</keyword>
<dbReference type="Proteomes" id="UP000002698">
    <property type="component" value="Chromosome"/>
</dbReference>
<dbReference type="HOGENOM" id="CLU_149791_1_0_2"/>
<gene>
    <name evidence="2" type="ordered locus">NP_3568A</name>
</gene>
<dbReference type="InterPro" id="IPR014710">
    <property type="entry name" value="RmlC-like_jellyroll"/>
</dbReference>
<name>A0A1U7EXG7_NATPD</name>
<evidence type="ECO:0000313" key="3">
    <source>
        <dbReference type="Proteomes" id="UP000002698"/>
    </source>
</evidence>
<dbReference type="OrthoDB" id="190812at2157"/>
<dbReference type="Gene3D" id="2.60.120.10">
    <property type="entry name" value="Jelly Rolls"/>
    <property type="match status" value="1"/>
</dbReference>
<evidence type="ECO:0000259" key="1">
    <source>
        <dbReference type="Pfam" id="PF07883"/>
    </source>
</evidence>
<feature type="domain" description="Cupin type-2" evidence="1">
    <location>
        <begin position="38"/>
        <end position="98"/>
    </location>
</feature>
<dbReference type="AlphaFoldDB" id="A0A1U7EXG7"/>
<dbReference type="InterPro" id="IPR013096">
    <property type="entry name" value="Cupin_2"/>
</dbReference>
<proteinExistence type="predicted"/>
<reference evidence="2 3" key="1">
    <citation type="journal article" date="2005" name="Genome Res.">
        <title>Living with two extremes: conclusions from the genome sequence of Natronomonas pharaonis.</title>
        <authorList>
            <person name="Falb M."/>
            <person name="Pfeiffer F."/>
            <person name="Palm P."/>
            <person name="Rodewald K."/>
            <person name="Hickmann V."/>
            <person name="Tittor J."/>
            <person name="Oesterhelt D."/>
        </authorList>
    </citation>
    <scope>NUCLEOTIDE SEQUENCE [LARGE SCALE GENOMIC DNA]</scope>
    <source>
        <strain evidence="3">ATCC 35678 / DSM 2160 / CIP 103997 / JCM 8858 / NBRC 14720 / NCIMB 2260 / Gabara</strain>
    </source>
</reference>
<organism evidence="2 3">
    <name type="scientific">Natronomonas pharaonis (strain ATCC 35678 / DSM 2160 / CIP 103997 / JCM 8858 / NBRC 14720 / NCIMB 2260 / Gabara)</name>
    <name type="common">Halobacterium pharaonis</name>
    <dbReference type="NCBI Taxonomy" id="348780"/>
    <lineage>
        <taxon>Archaea</taxon>
        <taxon>Methanobacteriati</taxon>
        <taxon>Methanobacteriota</taxon>
        <taxon>Stenosarchaea group</taxon>
        <taxon>Halobacteria</taxon>
        <taxon>Halobacteriales</taxon>
        <taxon>Natronomonadaceae</taxon>
        <taxon>Natronomonas</taxon>
    </lineage>
</organism>
<dbReference type="EnsemblBacteria" id="CAI49875">
    <property type="protein sequence ID" value="CAI49875"/>
    <property type="gene ID" value="NP_3568A"/>
</dbReference>